<comment type="caution">
    <text evidence="3">The sequence shown here is derived from an EMBL/GenBank/DDBJ whole genome shotgun (WGS) entry which is preliminary data.</text>
</comment>
<evidence type="ECO:0000259" key="2">
    <source>
        <dbReference type="Pfam" id="PF01243"/>
    </source>
</evidence>
<gene>
    <name evidence="3" type="ORF">CK510_20035</name>
</gene>
<dbReference type="GO" id="GO:0005829">
    <property type="term" value="C:cytosol"/>
    <property type="evidence" value="ECO:0007669"/>
    <property type="project" value="TreeGrafter"/>
</dbReference>
<dbReference type="PANTHER" id="PTHR35176:SF6">
    <property type="entry name" value="HEME OXYGENASE HI_0854-RELATED"/>
    <property type="match status" value="1"/>
</dbReference>
<organism evidence="3 4">
    <name type="scientific">Brunnivagina elsteri CCALA 953</name>
    <dbReference type="NCBI Taxonomy" id="987040"/>
    <lineage>
        <taxon>Bacteria</taxon>
        <taxon>Bacillati</taxon>
        <taxon>Cyanobacteriota</taxon>
        <taxon>Cyanophyceae</taxon>
        <taxon>Nostocales</taxon>
        <taxon>Calotrichaceae</taxon>
        <taxon>Brunnivagina</taxon>
    </lineage>
</organism>
<keyword evidence="4" id="KW-1185">Reference proteome</keyword>
<name>A0A2A2TFW4_9CYAN</name>
<dbReference type="Gene3D" id="2.30.110.10">
    <property type="entry name" value="Electron Transport, Fmn-binding Protein, Chain A"/>
    <property type="match status" value="1"/>
</dbReference>
<dbReference type="InterPro" id="IPR012349">
    <property type="entry name" value="Split_barrel_FMN-bd"/>
</dbReference>
<dbReference type="InterPro" id="IPR014419">
    <property type="entry name" value="HutZ"/>
</dbReference>
<feature type="domain" description="Pyridoxamine 5'-phosphate oxidase N-terminal" evidence="2">
    <location>
        <begin position="8"/>
        <end position="140"/>
    </location>
</feature>
<dbReference type="OrthoDB" id="5345368at2"/>
<dbReference type="AlphaFoldDB" id="A0A2A2TFW4"/>
<sequence>MSQFEEIQTAYQTFTEQFKSIVISTVSKDSIPNASYAPFVSDDLKNIYIYVSGLSIHTQNLNDIPKASILFLEDESKTQQIFARRRLSYECNASLLKRDTATWMIVNSDFEARFGNIIKLFRDLPDFRIFKLTPTGGRFVIGFGAAYEVDPTNLNKLIHVTGESQE</sequence>
<protein>
    <submittedName>
        <fullName evidence="3">Pyridoxamine 5-phosphate oxidase</fullName>
    </submittedName>
</protein>
<dbReference type="RefSeq" id="WP_095723378.1">
    <property type="nucleotide sequence ID" value="NZ_NTFS01000255.1"/>
</dbReference>
<dbReference type="PANTHER" id="PTHR35176">
    <property type="entry name" value="HEME OXYGENASE HI_0854-RELATED"/>
    <property type="match status" value="1"/>
</dbReference>
<dbReference type="PIRSF" id="PIRSF004633">
    <property type="entry name" value="UCP_PLP_oxd"/>
    <property type="match status" value="1"/>
</dbReference>
<dbReference type="GO" id="GO:0070967">
    <property type="term" value="F:coenzyme F420 binding"/>
    <property type="evidence" value="ECO:0007669"/>
    <property type="project" value="TreeGrafter"/>
</dbReference>
<dbReference type="InterPro" id="IPR052019">
    <property type="entry name" value="F420H2_bilvrd_red/Heme_oxyg"/>
</dbReference>
<dbReference type="SUPFAM" id="SSF50475">
    <property type="entry name" value="FMN-binding split barrel"/>
    <property type="match status" value="1"/>
</dbReference>
<keyword evidence="1" id="KW-0560">Oxidoreductase</keyword>
<dbReference type="EMBL" id="NTFS01000255">
    <property type="protein sequence ID" value="PAX52309.1"/>
    <property type="molecule type" value="Genomic_DNA"/>
</dbReference>
<evidence type="ECO:0000313" key="3">
    <source>
        <dbReference type="EMBL" id="PAX52309.1"/>
    </source>
</evidence>
<accession>A0A2A2TFW4</accession>
<dbReference type="Pfam" id="PF01243">
    <property type="entry name" value="PNPOx_N"/>
    <property type="match status" value="1"/>
</dbReference>
<reference evidence="3 4" key="1">
    <citation type="submission" date="2017-08" db="EMBL/GenBank/DDBJ databases">
        <title>Draft genome sequence of filamentous cyanobacterium Calothrix elsteri CCALA 953.</title>
        <authorList>
            <person name="Gagunashvili A.N."/>
            <person name="Elster J."/>
            <person name="Andresson O.S."/>
        </authorList>
    </citation>
    <scope>NUCLEOTIDE SEQUENCE [LARGE SCALE GENOMIC DNA]</scope>
    <source>
        <strain evidence="3 4">CCALA 953</strain>
    </source>
</reference>
<dbReference type="Proteomes" id="UP000218238">
    <property type="component" value="Unassembled WGS sequence"/>
</dbReference>
<evidence type="ECO:0000256" key="1">
    <source>
        <dbReference type="ARBA" id="ARBA00023002"/>
    </source>
</evidence>
<dbReference type="GO" id="GO:0016627">
    <property type="term" value="F:oxidoreductase activity, acting on the CH-CH group of donors"/>
    <property type="evidence" value="ECO:0007669"/>
    <property type="project" value="TreeGrafter"/>
</dbReference>
<dbReference type="InterPro" id="IPR011576">
    <property type="entry name" value="Pyridox_Oxase_N"/>
</dbReference>
<proteinExistence type="predicted"/>
<evidence type="ECO:0000313" key="4">
    <source>
        <dbReference type="Proteomes" id="UP000218238"/>
    </source>
</evidence>